<feature type="transmembrane region" description="Helical" evidence="6">
    <location>
        <begin position="9"/>
        <end position="25"/>
    </location>
</feature>
<keyword evidence="8" id="KW-1185">Reference proteome</keyword>
<accession>A0A1T4LFA0</accession>
<protein>
    <submittedName>
        <fullName evidence="7">Sporulation integral membrane protein YtvI</fullName>
    </submittedName>
</protein>
<feature type="transmembrane region" description="Helical" evidence="6">
    <location>
        <begin position="67"/>
        <end position="86"/>
    </location>
</feature>
<proteinExistence type="inferred from homology"/>
<comment type="subcellular location">
    <subcellularLocation>
        <location evidence="1">Membrane</location>
        <topology evidence="1">Multi-pass membrane protein</topology>
    </subcellularLocation>
</comment>
<dbReference type="STRING" id="118967.SAMN02745191_0865"/>
<dbReference type="EMBL" id="FUWY01000002">
    <property type="protein sequence ID" value="SJZ53462.1"/>
    <property type="molecule type" value="Genomic_DNA"/>
</dbReference>
<comment type="similarity">
    <text evidence="2">Belongs to the autoinducer-2 exporter (AI-2E) (TC 2.A.86) family.</text>
</comment>
<organism evidence="7 8">
    <name type="scientific">Anaerorhabdus furcosa</name>
    <dbReference type="NCBI Taxonomy" id="118967"/>
    <lineage>
        <taxon>Bacteria</taxon>
        <taxon>Bacillati</taxon>
        <taxon>Bacillota</taxon>
        <taxon>Erysipelotrichia</taxon>
        <taxon>Erysipelotrichales</taxon>
        <taxon>Erysipelotrichaceae</taxon>
        <taxon>Anaerorhabdus</taxon>
    </lineage>
</organism>
<reference evidence="8" key="1">
    <citation type="submission" date="2017-02" db="EMBL/GenBank/DDBJ databases">
        <authorList>
            <person name="Varghese N."/>
            <person name="Submissions S."/>
        </authorList>
    </citation>
    <scope>NUCLEOTIDE SEQUENCE [LARGE SCALE GENOMIC DNA]</scope>
    <source>
        <strain evidence="8">ATCC 25662</strain>
    </source>
</reference>
<feature type="transmembrane region" description="Helical" evidence="6">
    <location>
        <begin position="212"/>
        <end position="242"/>
    </location>
</feature>
<evidence type="ECO:0000256" key="1">
    <source>
        <dbReference type="ARBA" id="ARBA00004141"/>
    </source>
</evidence>
<evidence type="ECO:0000313" key="7">
    <source>
        <dbReference type="EMBL" id="SJZ53462.1"/>
    </source>
</evidence>
<feature type="transmembrane region" description="Helical" evidence="6">
    <location>
        <begin position="248"/>
        <end position="275"/>
    </location>
</feature>
<dbReference type="Pfam" id="PF01594">
    <property type="entry name" value="AI-2E_transport"/>
    <property type="match status" value="1"/>
</dbReference>
<feature type="transmembrane region" description="Helical" evidence="6">
    <location>
        <begin position="322"/>
        <end position="344"/>
    </location>
</feature>
<dbReference type="InterPro" id="IPR014227">
    <property type="entry name" value="YtvI-like"/>
</dbReference>
<dbReference type="Proteomes" id="UP000243297">
    <property type="component" value="Unassembled WGS sequence"/>
</dbReference>
<keyword evidence="3 6" id="KW-0812">Transmembrane</keyword>
<dbReference type="PANTHER" id="PTHR21716:SF68">
    <property type="entry name" value="TRANSPORT PROTEIN YTVI-RELATED"/>
    <property type="match status" value="1"/>
</dbReference>
<evidence type="ECO:0000256" key="2">
    <source>
        <dbReference type="ARBA" id="ARBA00009773"/>
    </source>
</evidence>
<name>A0A1T4LFA0_9FIRM</name>
<dbReference type="NCBIfam" id="TIGR02872">
    <property type="entry name" value="spore_ytvI"/>
    <property type="match status" value="1"/>
</dbReference>
<dbReference type="AlphaFoldDB" id="A0A1T4LFA0"/>
<dbReference type="GO" id="GO:0055085">
    <property type="term" value="P:transmembrane transport"/>
    <property type="evidence" value="ECO:0007669"/>
    <property type="project" value="TreeGrafter"/>
</dbReference>
<evidence type="ECO:0000256" key="5">
    <source>
        <dbReference type="ARBA" id="ARBA00023136"/>
    </source>
</evidence>
<keyword evidence="4 6" id="KW-1133">Transmembrane helix</keyword>
<feature type="transmembrane region" description="Helical" evidence="6">
    <location>
        <begin position="31"/>
        <end position="47"/>
    </location>
</feature>
<evidence type="ECO:0000256" key="6">
    <source>
        <dbReference type="SAM" id="Phobius"/>
    </source>
</evidence>
<feature type="transmembrane region" description="Helical" evidence="6">
    <location>
        <begin position="169"/>
        <end position="191"/>
    </location>
</feature>
<gene>
    <name evidence="7" type="ORF">SAMN02745191_0865</name>
</gene>
<evidence type="ECO:0000256" key="3">
    <source>
        <dbReference type="ARBA" id="ARBA00022692"/>
    </source>
</evidence>
<evidence type="ECO:0000313" key="8">
    <source>
        <dbReference type="Proteomes" id="UP000243297"/>
    </source>
</evidence>
<dbReference type="PANTHER" id="PTHR21716">
    <property type="entry name" value="TRANSMEMBRANE PROTEIN"/>
    <property type="match status" value="1"/>
</dbReference>
<evidence type="ECO:0000256" key="4">
    <source>
        <dbReference type="ARBA" id="ARBA00022989"/>
    </source>
</evidence>
<dbReference type="OrthoDB" id="1010875at2"/>
<dbReference type="GO" id="GO:0016020">
    <property type="term" value="C:membrane"/>
    <property type="evidence" value="ECO:0007669"/>
    <property type="project" value="UniProtKB-SubCell"/>
</dbReference>
<dbReference type="InterPro" id="IPR002549">
    <property type="entry name" value="AI-2E-like"/>
</dbReference>
<keyword evidence="5 6" id="KW-0472">Membrane</keyword>
<feature type="transmembrane region" description="Helical" evidence="6">
    <location>
        <begin position="282"/>
        <end position="302"/>
    </location>
</feature>
<sequence>MNIEKKKNFIINSLYIAIIAILVFFVIKYGLGLLAPFIIAFFIAYILRKPTNWVTKKFKLPSKLASILMVILFYSTIGVVIVLLTIRLGSAIAYAFAFLPEFYTTELSPLLMNFFEAIENTFRTMDPQLVQTLNDLFNQSLKALGDLLSSLSVQVISLISSYATSLPELLIRILFTIISTFFIASDYNQVVSFLNRQLTPKTANLLRHIKDYIVGTLFVCIRSYALIMFITFVELAIGLSIIQVENSIFIAFLISIFDILPVLGTGGIMIPWIILVAFQGNYALSIGLLVVYLVITVIRNIIEPKIVGQQIGLHPVVTLLSMFIGTKLFGMLGLFGLPITLSLLKHLNDDGTIKIFK</sequence>
<dbReference type="RefSeq" id="WP_078711295.1">
    <property type="nucleotide sequence ID" value="NZ_FUWY01000002.1"/>
</dbReference>